<dbReference type="Proteomes" id="UP001501710">
    <property type="component" value="Unassembled WGS sequence"/>
</dbReference>
<gene>
    <name evidence="1" type="ORF">GCM10022254_21360</name>
</gene>
<comment type="caution">
    <text evidence="1">The sequence shown here is derived from an EMBL/GenBank/DDBJ whole genome shotgun (WGS) entry which is preliminary data.</text>
</comment>
<reference evidence="2" key="1">
    <citation type="journal article" date="2019" name="Int. J. Syst. Evol. Microbiol.">
        <title>The Global Catalogue of Microorganisms (GCM) 10K type strain sequencing project: providing services to taxonomists for standard genome sequencing and annotation.</title>
        <authorList>
            <consortium name="The Broad Institute Genomics Platform"/>
            <consortium name="The Broad Institute Genome Sequencing Center for Infectious Disease"/>
            <person name="Wu L."/>
            <person name="Ma J."/>
        </authorList>
    </citation>
    <scope>NUCLEOTIDE SEQUENCE [LARGE SCALE GENOMIC DNA]</scope>
    <source>
        <strain evidence="2">JCM 17440</strain>
    </source>
</reference>
<proteinExistence type="predicted"/>
<accession>A0ABP8BXI5</accession>
<evidence type="ECO:0000313" key="1">
    <source>
        <dbReference type="EMBL" id="GAA4229284.1"/>
    </source>
</evidence>
<sequence>MPEGDVVWLTARRLREALAVSIAVHSSFGPWGPSIVVNCGAIAASLSTRFAIRVSLRLPLPSDAIAMGEVPAWSVWMVAVEGSATRHAG</sequence>
<name>A0ABP8BXI5_9ACTN</name>
<dbReference type="EMBL" id="BAABAS010000005">
    <property type="protein sequence ID" value="GAA4229284.1"/>
    <property type="molecule type" value="Genomic_DNA"/>
</dbReference>
<keyword evidence="2" id="KW-1185">Reference proteome</keyword>
<organism evidence="1 2">
    <name type="scientific">Actinomadura meridiana</name>
    <dbReference type="NCBI Taxonomy" id="559626"/>
    <lineage>
        <taxon>Bacteria</taxon>
        <taxon>Bacillati</taxon>
        <taxon>Actinomycetota</taxon>
        <taxon>Actinomycetes</taxon>
        <taxon>Streptosporangiales</taxon>
        <taxon>Thermomonosporaceae</taxon>
        <taxon>Actinomadura</taxon>
    </lineage>
</organism>
<evidence type="ECO:0000313" key="2">
    <source>
        <dbReference type="Proteomes" id="UP001501710"/>
    </source>
</evidence>
<protein>
    <submittedName>
        <fullName evidence="1">Uncharacterized protein</fullName>
    </submittedName>
</protein>